<dbReference type="OrthoDB" id="7805163at2759"/>
<name>A0A9Q0BTF8_9MUSC</name>
<dbReference type="AlphaFoldDB" id="A0A9Q0BTF8"/>
<evidence type="ECO:0000313" key="1">
    <source>
        <dbReference type="EMBL" id="KAI8043280.1"/>
    </source>
</evidence>
<accession>A0A9Q0BTF8</accession>
<proteinExistence type="predicted"/>
<comment type="caution">
    <text evidence="1">The sequence shown here is derived from an EMBL/GenBank/DDBJ whole genome shotgun (WGS) entry which is preliminary data.</text>
</comment>
<organism evidence="1 2">
    <name type="scientific">Drosophila gunungcola</name>
    <name type="common">fruit fly</name>
    <dbReference type="NCBI Taxonomy" id="103775"/>
    <lineage>
        <taxon>Eukaryota</taxon>
        <taxon>Metazoa</taxon>
        <taxon>Ecdysozoa</taxon>
        <taxon>Arthropoda</taxon>
        <taxon>Hexapoda</taxon>
        <taxon>Insecta</taxon>
        <taxon>Pterygota</taxon>
        <taxon>Neoptera</taxon>
        <taxon>Endopterygota</taxon>
        <taxon>Diptera</taxon>
        <taxon>Brachycera</taxon>
        <taxon>Muscomorpha</taxon>
        <taxon>Ephydroidea</taxon>
        <taxon>Drosophilidae</taxon>
        <taxon>Drosophila</taxon>
        <taxon>Sophophora</taxon>
    </lineage>
</organism>
<protein>
    <submittedName>
        <fullName evidence="1">Uncharacterized protein</fullName>
    </submittedName>
</protein>
<reference evidence="1" key="1">
    <citation type="journal article" date="2023" name="Genome Biol. Evol.">
        <title>Long-read-based Genome Assembly of Drosophila gunungcola Reveals Fewer Chemosensory Genes in Flower-breeding Species.</title>
        <authorList>
            <person name="Negi A."/>
            <person name="Liao B.Y."/>
            <person name="Yeh S.D."/>
        </authorList>
    </citation>
    <scope>NUCLEOTIDE SEQUENCE</scope>
    <source>
        <strain evidence="1">Sukarami</strain>
    </source>
</reference>
<dbReference type="Proteomes" id="UP001059596">
    <property type="component" value="Unassembled WGS sequence"/>
</dbReference>
<dbReference type="EMBL" id="JAMKOV010000002">
    <property type="protein sequence ID" value="KAI8043280.1"/>
    <property type="molecule type" value="Genomic_DNA"/>
</dbReference>
<evidence type="ECO:0000313" key="2">
    <source>
        <dbReference type="Proteomes" id="UP001059596"/>
    </source>
</evidence>
<sequence length="59" mass="7165">MFESFDWNSGLYMKNYRDVKQRVVKKIGDLERRGVMWGRLVGIEDGKDDVFFRFMRENV</sequence>
<gene>
    <name evidence="1" type="ORF">M5D96_004607</name>
</gene>
<keyword evidence="2" id="KW-1185">Reference proteome</keyword>